<reference evidence="3" key="1">
    <citation type="submission" date="2021-02" db="EMBL/GenBank/DDBJ databases">
        <authorList>
            <person name="Dougan E. K."/>
            <person name="Rhodes N."/>
            <person name="Thang M."/>
            <person name="Chan C."/>
        </authorList>
    </citation>
    <scope>NUCLEOTIDE SEQUENCE</scope>
</reference>
<dbReference type="EMBL" id="CAJNDS010002024">
    <property type="protein sequence ID" value="CAE7296589.1"/>
    <property type="molecule type" value="Genomic_DNA"/>
</dbReference>
<dbReference type="InterPro" id="IPR000608">
    <property type="entry name" value="UBC"/>
</dbReference>
<feature type="domain" description="UBC core" evidence="2">
    <location>
        <begin position="4"/>
        <end position="157"/>
    </location>
</feature>
<dbReference type="PROSITE" id="PS50127">
    <property type="entry name" value="UBC_2"/>
    <property type="match status" value="1"/>
</dbReference>
<evidence type="ECO:0000313" key="4">
    <source>
        <dbReference type="Proteomes" id="UP000604046"/>
    </source>
</evidence>
<accession>A0A812NNJ9</accession>
<evidence type="ECO:0000259" key="2">
    <source>
        <dbReference type="PROSITE" id="PS50127"/>
    </source>
</evidence>
<dbReference type="AlphaFoldDB" id="A0A812NNJ9"/>
<feature type="region of interest" description="Disordered" evidence="1">
    <location>
        <begin position="1"/>
        <end position="26"/>
    </location>
</feature>
<evidence type="ECO:0000313" key="3">
    <source>
        <dbReference type="EMBL" id="CAE7296589.1"/>
    </source>
</evidence>
<evidence type="ECO:0000256" key="1">
    <source>
        <dbReference type="SAM" id="MobiDB-lite"/>
    </source>
</evidence>
<dbReference type="OrthoDB" id="1158011at2759"/>
<dbReference type="SMART" id="SM00212">
    <property type="entry name" value="UBCc"/>
    <property type="match status" value="1"/>
</dbReference>
<dbReference type="PANTHER" id="PTHR24067">
    <property type="entry name" value="UBIQUITIN-CONJUGATING ENZYME E2"/>
    <property type="match status" value="1"/>
</dbReference>
<sequence length="162" mass="18067">MADKRPTAICSGELPLDGKEREGNDMESCPDSSILKWHFLIEGPPDTSYAGGVYWGQIEMLKEYPFEPPLVRFRTPNGRFQVDTWLCRTQLDYHPEGWQPPWTIASLLVALLALFCSDAFTTGLVQPPATESEKRRLAAGSLQWNRGVAAFLNAFPSYGSNG</sequence>
<name>A0A812NNJ9_9DINO</name>
<gene>
    <name evidence="3" type="primary">UBC6</name>
    <name evidence="3" type="ORF">SNAT2548_LOCUS15616</name>
</gene>
<organism evidence="3 4">
    <name type="scientific">Symbiodinium natans</name>
    <dbReference type="NCBI Taxonomy" id="878477"/>
    <lineage>
        <taxon>Eukaryota</taxon>
        <taxon>Sar</taxon>
        <taxon>Alveolata</taxon>
        <taxon>Dinophyceae</taxon>
        <taxon>Suessiales</taxon>
        <taxon>Symbiodiniaceae</taxon>
        <taxon>Symbiodinium</taxon>
    </lineage>
</organism>
<proteinExistence type="predicted"/>
<dbReference type="Pfam" id="PF00179">
    <property type="entry name" value="UQ_con"/>
    <property type="match status" value="1"/>
</dbReference>
<dbReference type="Gene3D" id="3.10.110.10">
    <property type="entry name" value="Ubiquitin Conjugating Enzyme"/>
    <property type="match status" value="1"/>
</dbReference>
<dbReference type="InterPro" id="IPR050113">
    <property type="entry name" value="Ub_conjugating_enzyme"/>
</dbReference>
<protein>
    <submittedName>
        <fullName evidence="3">UBC6 protein</fullName>
    </submittedName>
</protein>
<dbReference type="Proteomes" id="UP000604046">
    <property type="component" value="Unassembled WGS sequence"/>
</dbReference>
<dbReference type="InterPro" id="IPR016135">
    <property type="entry name" value="UBQ-conjugating_enzyme/RWD"/>
</dbReference>
<comment type="caution">
    <text evidence="3">The sequence shown here is derived from an EMBL/GenBank/DDBJ whole genome shotgun (WGS) entry which is preliminary data.</text>
</comment>
<keyword evidence="4" id="KW-1185">Reference proteome</keyword>
<dbReference type="SUPFAM" id="SSF54495">
    <property type="entry name" value="UBC-like"/>
    <property type="match status" value="1"/>
</dbReference>